<proteinExistence type="predicted"/>
<dbReference type="EMBL" id="KN881027">
    <property type="protein sequence ID" value="KIY61167.1"/>
    <property type="molecule type" value="Genomic_DNA"/>
</dbReference>
<keyword evidence="2" id="KW-1185">Reference proteome</keyword>
<evidence type="ECO:0000313" key="1">
    <source>
        <dbReference type="EMBL" id="KIY61167.1"/>
    </source>
</evidence>
<evidence type="ECO:0000313" key="2">
    <source>
        <dbReference type="Proteomes" id="UP000054007"/>
    </source>
</evidence>
<accession>A0A0D7ASG1</accession>
<protein>
    <submittedName>
        <fullName evidence="1">Uncharacterized protein</fullName>
    </submittedName>
</protein>
<dbReference type="STRING" id="1314674.A0A0D7ASG1"/>
<reference evidence="1 2" key="1">
    <citation type="journal article" date="2015" name="Fungal Genet. Biol.">
        <title>Evolution of novel wood decay mechanisms in Agaricales revealed by the genome sequences of Fistulina hepatica and Cylindrobasidium torrendii.</title>
        <authorList>
            <person name="Floudas D."/>
            <person name="Held B.W."/>
            <person name="Riley R."/>
            <person name="Nagy L.G."/>
            <person name="Koehler G."/>
            <person name="Ransdell A.S."/>
            <person name="Younus H."/>
            <person name="Chow J."/>
            <person name="Chiniquy J."/>
            <person name="Lipzen A."/>
            <person name="Tritt A."/>
            <person name="Sun H."/>
            <person name="Haridas S."/>
            <person name="LaButti K."/>
            <person name="Ohm R.A."/>
            <person name="Kues U."/>
            <person name="Blanchette R.A."/>
            <person name="Grigoriev I.V."/>
            <person name="Minto R.E."/>
            <person name="Hibbett D.S."/>
        </authorList>
    </citation>
    <scope>NUCLEOTIDE SEQUENCE [LARGE SCALE GENOMIC DNA]</scope>
    <source>
        <strain evidence="1 2">FP15055 ss-10</strain>
    </source>
</reference>
<organism evidence="1 2">
    <name type="scientific">Cylindrobasidium torrendii FP15055 ss-10</name>
    <dbReference type="NCBI Taxonomy" id="1314674"/>
    <lineage>
        <taxon>Eukaryota</taxon>
        <taxon>Fungi</taxon>
        <taxon>Dikarya</taxon>
        <taxon>Basidiomycota</taxon>
        <taxon>Agaricomycotina</taxon>
        <taxon>Agaricomycetes</taxon>
        <taxon>Agaricomycetidae</taxon>
        <taxon>Agaricales</taxon>
        <taxon>Marasmiineae</taxon>
        <taxon>Physalacriaceae</taxon>
        <taxon>Cylindrobasidium</taxon>
    </lineage>
</organism>
<dbReference type="AlphaFoldDB" id="A0A0D7ASG1"/>
<dbReference type="OrthoDB" id="3022746at2759"/>
<sequence length="271" mass="30830">MLNFNTDSHATASFDGSEWERPEVIQVVAEMYEAKKLPHLEEMFVKFLQGALVTWIRFSLEYAPGGLIDGLTDNERKKAFRFGTNCHNEGALGSFVVLSGNAPLTTLHCSFVDEFFTPEDHTYVMKTARTLDMSKLEREQKLEQARFNENVALMRKEKEAEKSRKVAATTARLGNVVLILHVNDIQKKGMTRAKLDDQLDKLCKMWGARISISCKSSILRHPEKVEALTKAIRDHNELLNARELPLSGLDAPEVQDVDFWEEEEDEMAEPD</sequence>
<gene>
    <name evidence="1" type="ORF">CYLTODRAFT_415625</name>
</gene>
<dbReference type="Proteomes" id="UP000054007">
    <property type="component" value="Unassembled WGS sequence"/>
</dbReference>
<name>A0A0D7ASG1_9AGAR</name>